<protein>
    <recommendedName>
        <fullName evidence="2">diguanylate cyclase</fullName>
        <ecNumber evidence="2">2.7.7.65</ecNumber>
    </recommendedName>
</protein>
<feature type="domain" description="GGDEF" evidence="4">
    <location>
        <begin position="220"/>
        <end position="349"/>
    </location>
</feature>
<dbReference type="GO" id="GO:1902201">
    <property type="term" value="P:negative regulation of bacterial-type flagellum-dependent cell motility"/>
    <property type="evidence" value="ECO:0007669"/>
    <property type="project" value="TreeGrafter"/>
</dbReference>
<reference evidence="5 6" key="1">
    <citation type="submission" date="2012-12" db="EMBL/GenBank/DDBJ databases">
        <title>Genome Assembly of Photobacterium sp. AK15.</title>
        <authorList>
            <person name="Khatri I."/>
            <person name="Vaidya B."/>
            <person name="Srinivas T.N.R."/>
            <person name="Subramanian S."/>
            <person name="Pinnaka A."/>
        </authorList>
    </citation>
    <scope>NUCLEOTIDE SEQUENCE [LARGE SCALE GENOMIC DNA]</scope>
    <source>
        <strain evidence="5 6">AK15</strain>
    </source>
</reference>
<dbReference type="InterPro" id="IPR000160">
    <property type="entry name" value="GGDEF_dom"/>
</dbReference>
<dbReference type="Gene3D" id="3.30.70.270">
    <property type="match status" value="1"/>
</dbReference>
<dbReference type="PATRIC" id="fig|1056511.3.peg.4439"/>
<evidence type="ECO:0000313" key="5">
    <source>
        <dbReference type="EMBL" id="ELR63499.1"/>
    </source>
</evidence>
<name>L8J7C7_9GAMM</name>
<dbReference type="NCBIfam" id="TIGR00254">
    <property type="entry name" value="GGDEF"/>
    <property type="match status" value="1"/>
</dbReference>
<comment type="caution">
    <text evidence="5">The sequence shown here is derived from an EMBL/GenBank/DDBJ whole genome shotgun (WGS) entry which is preliminary data.</text>
</comment>
<accession>L8J7C7</accession>
<comment type="catalytic activity">
    <reaction evidence="3">
        <text>2 GTP = 3',3'-c-di-GMP + 2 diphosphate</text>
        <dbReference type="Rhea" id="RHEA:24898"/>
        <dbReference type="ChEBI" id="CHEBI:33019"/>
        <dbReference type="ChEBI" id="CHEBI:37565"/>
        <dbReference type="ChEBI" id="CHEBI:58805"/>
        <dbReference type="EC" id="2.7.7.65"/>
    </reaction>
</comment>
<dbReference type="Pfam" id="PF00990">
    <property type="entry name" value="GGDEF"/>
    <property type="match status" value="1"/>
</dbReference>
<dbReference type="GO" id="GO:0052621">
    <property type="term" value="F:diguanylate cyclase activity"/>
    <property type="evidence" value="ECO:0007669"/>
    <property type="project" value="UniProtKB-EC"/>
</dbReference>
<dbReference type="PANTHER" id="PTHR45138:SF9">
    <property type="entry name" value="DIGUANYLATE CYCLASE DGCM-RELATED"/>
    <property type="match status" value="1"/>
</dbReference>
<dbReference type="AlphaFoldDB" id="L8J7C7"/>
<dbReference type="PROSITE" id="PS50887">
    <property type="entry name" value="GGDEF"/>
    <property type="match status" value="1"/>
</dbReference>
<dbReference type="EC" id="2.7.7.65" evidence="2"/>
<evidence type="ECO:0000256" key="3">
    <source>
        <dbReference type="ARBA" id="ARBA00034247"/>
    </source>
</evidence>
<dbReference type="InterPro" id="IPR043128">
    <property type="entry name" value="Rev_trsase/Diguanyl_cyclase"/>
</dbReference>
<dbReference type="Proteomes" id="UP000011134">
    <property type="component" value="Unassembled WGS sequence"/>
</dbReference>
<dbReference type="SMART" id="SM00267">
    <property type="entry name" value="GGDEF"/>
    <property type="match status" value="1"/>
</dbReference>
<dbReference type="SUPFAM" id="SSF55073">
    <property type="entry name" value="Nucleotide cyclase"/>
    <property type="match status" value="1"/>
</dbReference>
<gene>
    <name evidence="5" type="ORF">C942_03515</name>
</gene>
<evidence type="ECO:0000259" key="4">
    <source>
        <dbReference type="PROSITE" id="PS50887"/>
    </source>
</evidence>
<evidence type="ECO:0000313" key="6">
    <source>
        <dbReference type="Proteomes" id="UP000011134"/>
    </source>
</evidence>
<evidence type="ECO:0000256" key="2">
    <source>
        <dbReference type="ARBA" id="ARBA00012528"/>
    </source>
</evidence>
<sequence length="349" mass="39423">MVLTNGIKGIDLSKYHSIGLELDYKSPVNAERVRVYLRNFDPSYSDINDPLSLKYNMIEFEPESKEGLLIVPMRAFQVLSWWIADYEIPIEYAGPQFDNVTEIQISTSGNVAPADYELKIKSLVFYGERISEAALLKFNIMLWLTAAGLLLVFEHFKLRRNLRVIEAKGNELSSTNKALHEKTLHFEQLAFIDALTGTKNRNAVTIWLDKAMEDVRANGQAFSLIYIDIDHFKSINDTFGHLKGDEILKEFATVLKTQIRGNDVFVRWGGEEFILFCPGVSLSCAEAFALHLRTVVESYQWGDDLPITCSIGVAELTGNESFESLLNRADSALYAAKHGGRNQVEVRKV</sequence>
<dbReference type="InterPro" id="IPR029787">
    <property type="entry name" value="Nucleotide_cyclase"/>
</dbReference>
<proteinExistence type="predicted"/>
<dbReference type="FunFam" id="3.30.70.270:FF:000001">
    <property type="entry name" value="Diguanylate cyclase domain protein"/>
    <property type="match status" value="1"/>
</dbReference>
<dbReference type="PANTHER" id="PTHR45138">
    <property type="entry name" value="REGULATORY COMPONENTS OF SENSORY TRANSDUCTION SYSTEM"/>
    <property type="match status" value="1"/>
</dbReference>
<keyword evidence="6" id="KW-1185">Reference proteome</keyword>
<comment type="cofactor">
    <cofactor evidence="1">
        <name>Mg(2+)</name>
        <dbReference type="ChEBI" id="CHEBI:18420"/>
    </cofactor>
</comment>
<evidence type="ECO:0000256" key="1">
    <source>
        <dbReference type="ARBA" id="ARBA00001946"/>
    </source>
</evidence>
<dbReference type="GO" id="GO:0005886">
    <property type="term" value="C:plasma membrane"/>
    <property type="evidence" value="ECO:0007669"/>
    <property type="project" value="TreeGrafter"/>
</dbReference>
<dbReference type="InterPro" id="IPR050469">
    <property type="entry name" value="Diguanylate_Cyclase"/>
</dbReference>
<dbReference type="EMBL" id="AMZO01000038">
    <property type="protein sequence ID" value="ELR63499.1"/>
    <property type="molecule type" value="Genomic_DNA"/>
</dbReference>
<dbReference type="GO" id="GO:0043709">
    <property type="term" value="P:cell adhesion involved in single-species biofilm formation"/>
    <property type="evidence" value="ECO:0007669"/>
    <property type="project" value="TreeGrafter"/>
</dbReference>
<dbReference type="CDD" id="cd01949">
    <property type="entry name" value="GGDEF"/>
    <property type="match status" value="1"/>
</dbReference>
<organism evidence="5 6">
    <name type="scientific">Photobacterium marinum</name>
    <dbReference type="NCBI Taxonomy" id="1056511"/>
    <lineage>
        <taxon>Bacteria</taxon>
        <taxon>Pseudomonadati</taxon>
        <taxon>Pseudomonadota</taxon>
        <taxon>Gammaproteobacteria</taxon>
        <taxon>Vibrionales</taxon>
        <taxon>Vibrionaceae</taxon>
        <taxon>Photobacterium</taxon>
    </lineage>
</organism>